<keyword evidence="1" id="KW-0732">Signal</keyword>
<feature type="chain" id="PRO_5020719237" evidence="1">
    <location>
        <begin position="19"/>
        <end position="217"/>
    </location>
</feature>
<name>A0A4Q1KTY4_9FLAO</name>
<dbReference type="Proteomes" id="UP000289734">
    <property type="component" value="Unassembled WGS sequence"/>
</dbReference>
<dbReference type="Pfam" id="PF12080">
    <property type="entry name" value="GldM_4th"/>
    <property type="match status" value="1"/>
</dbReference>
<dbReference type="Pfam" id="PF21602">
    <property type="entry name" value="GldM_3rd"/>
    <property type="match status" value="1"/>
</dbReference>
<organism evidence="4 5">
    <name type="scientific">Flavobacterium piscinae</name>
    <dbReference type="NCBI Taxonomy" id="2506424"/>
    <lineage>
        <taxon>Bacteria</taxon>
        <taxon>Pseudomonadati</taxon>
        <taxon>Bacteroidota</taxon>
        <taxon>Flavobacteriia</taxon>
        <taxon>Flavobacteriales</taxon>
        <taxon>Flavobacteriaceae</taxon>
        <taxon>Flavobacterium</taxon>
    </lineage>
</organism>
<evidence type="ECO:0000256" key="1">
    <source>
        <dbReference type="SAM" id="SignalP"/>
    </source>
</evidence>
<evidence type="ECO:0000313" key="4">
    <source>
        <dbReference type="EMBL" id="RXR33643.1"/>
    </source>
</evidence>
<dbReference type="RefSeq" id="WP_129463743.1">
    <property type="nucleotide sequence ID" value="NZ_SBKQ01000004.1"/>
</dbReference>
<evidence type="ECO:0000259" key="3">
    <source>
        <dbReference type="Pfam" id="PF21602"/>
    </source>
</evidence>
<dbReference type="OrthoDB" id="1343429at2"/>
<comment type="caution">
    <text evidence="4">The sequence shown here is derived from an EMBL/GenBank/DDBJ whole genome shotgun (WGS) entry which is preliminary data.</text>
</comment>
<feature type="domain" description="Gliding motility-associated protein GldM second immunoglobulin-like" evidence="3">
    <location>
        <begin position="32"/>
        <end position="106"/>
    </location>
</feature>
<gene>
    <name evidence="4" type="ORF">EQG68_05300</name>
</gene>
<dbReference type="AlphaFoldDB" id="A0A4Q1KTY4"/>
<reference evidence="5" key="1">
    <citation type="submission" date="2019-01" db="EMBL/GenBank/DDBJ databases">
        <title>Cytophagaceae bacterium strain CAR-16.</title>
        <authorList>
            <person name="Chen W.-M."/>
        </authorList>
    </citation>
    <scope>NUCLEOTIDE SEQUENCE [LARGE SCALE GENOMIC DNA]</scope>
    <source>
        <strain evidence="5">ICH-30</strain>
    </source>
</reference>
<dbReference type="EMBL" id="SBKQ01000004">
    <property type="protein sequence ID" value="RXR33643.1"/>
    <property type="molecule type" value="Genomic_DNA"/>
</dbReference>
<feature type="domain" description="Gliding motility-associated protein GldM C-terminal" evidence="2">
    <location>
        <begin position="109"/>
        <end position="214"/>
    </location>
</feature>
<sequence>MKKFLLIFCLFFCQFLLAQNDSVIVSKPKIGVISVDKLNVVYRGIQNPISIAVPNAKSFTVSGLGVKEENGKYFIVPGQGNEVIVTLEIILEDDSKVIEEHIFRIKNIPRPLGKINNRNCDNYVTMDITELKNAKISVYQDDFLFDWNFEVTSFVIKKEKKPAIIVDGNTINENTLIELNRLKKGDIITIAAIKYKVSPNISGLWPNIPPILILISD</sequence>
<dbReference type="InterPro" id="IPR022719">
    <property type="entry name" value="Motility-assoc_prot_GldM_C"/>
</dbReference>
<dbReference type="InterPro" id="IPR048406">
    <property type="entry name" value="GldM_Ig-like-2"/>
</dbReference>
<protein>
    <submittedName>
        <fullName evidence="4">Uncharacterized protein</fullName>
    </submittedName>
</protein>
<keyword evidence="5" id="KW-1185">Reference proteome</keyword>
<evidence type="ECO:0000313" key="5">
    <source>
        <dbReference type="Proteomes" id="UP000289734"/>
    </source>
</evidence>
<accession>A0A4Q1KTY4</accession>
<feature type="signal peptide" evidence="1">
    <location>
        <begin position="1"/>
        <end position="18"/>
    </location>
</feature>
<proteinExistence type="predicted"/>
<evidence type="ECO:0000259" key="2">
    <source>
        <dbReference type="Pfam" id="PF12080"/>
    </source>
</evidence>